<dbReference type="PANTHER" id="PTHR34473">
    <property type="entry name" value="UPF0699 TRANSMEMBRANE PROTEIN YDBS"/>
    <property type="match status" value="1"/>
</dbReference>
<feature type="domain" description="YdbS-like PH" evidence="2">
    <location>
        <begin position="475"/>
        <end position="551"/>
    </location>
</feature>
<feature type="transmembrane region" description="Helical" evidence="1">
    <location>
        <begin position="69"/>
        <end position="90"/>
    </location>
</feature>
<keyword evidence="1" id="KW-1133">Transmembrane helix</keyword>
<reference evidence="3 4" key="1">
    <citation type="submission" date="2020-11" db="EMBL/GenBank/DDBJ databases">
        <title>Actinomyces sp. ZJ750.</title>
        <authorList>
            <person name="Zhou J."/>
        </authorList>
    </citation>
    <scope>NUCLEOTIDE SEQUENCE [LARGE SCALE GENOMIC DNA]</scope>
    <source>
        <strain evidence="3 4">ZJ750</strain>
    </source>
</reference>
<feature type="domain" description="YdbS-like PH" evidence="2">
    <location>
        <begin position="92"/>
        <end position="171"/>
    </location>
</feature>
<evidence type="ECO:0000259" key="2">
    <source>
        <dbReference type="Pfam" id="PF03703"/>
    </source>
</evidence>
<proteinExistence type="predicted"/>
<feature type="transmembrane region" description="Helical" evidence="1">
    <location>
        <begin position="272"/>
        <end position="295"/>
    </location>
</feature>
<keyword evidence="4" id="KW-1185">Reference proteome</keyword>
<accession>A0A7T0LK47</accession>
<gene>
    <name evidence="3" type="ORF">ID810_10300</name>
</gene>
<dbReference type="InterPro" id="IPR005182">
    <property type="entry name" value="YdbS-like_PH"/>
</dbReference>
<dbReference type="RefSeq" id="WP_166858499.1">
    <property type="nucleotide sequence ID" value="NZ_CP063989.1"/>
</dbReference>
<feature type="transmembrane region" description="Helical" evidence="1">
    <location>
        <begin position="307"/>
        <end position="324"/>
    </location>
</feature>
<dbReference type="PANTHER" id="PTHR34473:SF2">
    <property type="entry name" value="UPF0699 TRANSMEMBRANE PROTEIN YDBT"/>
    <property type="match status" value="1"/>
</dbReference>
<dbReference type="Pfam" id="PF03703">
    <property type="entry name" value="bPH_2"/>
    <property type="match status" value="2"/>
</dbReference>
<name>A0A7T0LK47_9ACTO</name>
<dbReference type="EMBL" id="CP063989">
    <property type="protein sequence ID" value="QPL05112.1"/>
    <property type="molecule type" value="Genomic_DNA"/>
</dbReference>
<keyword evidence="1" id="KW-0812">Transmembrane</keyword>
<keyword evidence="1" id="KW-0472">Membrane</keyword>
<organism evidence="3 4">
    <name type="scientific">Actinomyces respiraculi</name>
    <dbReference type="NCBI Taxonomy" id="2744574"/>
    <lineage>
        <taxon>Bacteria</taxon>
        <taxon>Bacillati</taxon>
        <taxon>Actinomycetota</taxon>
        <taxon>Actinomycetes</taxon>
        <taxon>Actinomycetales</taxon>
        <taxon>Actinomycetaceae</taxon>
        <taxon>Actinomyces</taxon>
    </lineage>
</organism>
<protein>
    <submittedName>
        <fullName evidence="3">PH domain-containing protein</fullName>
    </submittedName>
</protein>
<dbReference type="Proteomes" id="UP000594637">
    <property type="component" value="Chromosome"/>
</dbReference>
<evidence type="ECO:0000313" key="3">
    <source>
        <dbReference type="EMBL" id="QPL05112.1"/>
    </source>
</evidence>
<sequence length="593" mass="62641">MRAAGATAERHISLPADVEWRRMHPVTPLLEGWKVITAVILFATIQNGDDLLEAIHLLREKGISLRHDVVLWALGGVFAVLLLIGVYLALAWRAKAFAIDSDGVYLRTGILFRQLRIARLPRIQAVDVVHPLLGRVLGLGQLTVEVAGGRDSRVVIGYLSSSDLVALRDRILDLAAGARTTPIADVGSSGGLPAVGTVAQGAGPAVGTPTADGAPDGATAVGTPVAGSAGADVLLGLGGAASLPAGRLSAAEEAPLYTVETRTLIGSLVRSGITITALLMVIVVAALAVIIPLALDGGEDYLEYFRGLFGLLVLPFIFVSLAWGRFANGWGFRAAATPAGIRMRFGLTSDTSTTLPPGRVHAVALQQGLMWRGKDWWRVTATVAGREAVDSSSGSSIEGNGANVLLPVGDRDTALRALWLVTPDLGVSDPDALLDAALSGQDDDGVLDTAAPIGSAERGFVRVPRRARIFDWFSWRRQAVALTDTCVILRLGRWHRSVSVIPYERIQSVHVSQGPWARRRGLAQLRLDLVPMGSAVSHVSNLDAADAGALAEVIAQRALRRRHAETLDRWLARALTAASTPPSPSSESSPSLV</sequence>
<dbReference type="AlphaFoldDB" id="A0A7T0LK47"/>
<evidence type="ECO:0000313" key="4">
    <source>
        <dbReference type="Proteomes" id="UP000594637"/>
    </source>
</evidence>
<evidence type="ECO:0000256" key="1">
    <source>
        <dbReference type="SAM" id="Phobius"/>
    </source>
</evidence>
<dbReference type="KEGG" id="arep:ID810_10300"/>